<dbReference type="InterPro" id="IPR042099">
    <property type="entry name" value="ANL_N_sf"/>
</dbReference>
<dbReference type="GO" id="GO:0005524">
    <property type="term" value="F:ATP binding"/>
    <property type="evidence" value="ECO:0007669"/>
    <property type="project" value="UniProtKB-KW"/>
</dbReference>
<feature type="domain" description="AMP-binding enzyme C-terminal" evidence="17">
    <location>
        <begin position="471"/>
        <end position="545"/>
    </location>
</feature>
<dbReference type="Pfam" id="PF13193">
    <property type="entry name" value="AMP-binding_C"/>
    <property type="match status" value="1"/>
</dbReference>
<evidence type="ECO:0000259" key="16">
    <source>
        <dbReference type="Pfam" id="PF00501"/>
    </source>
</evidence>
<dbReference type="Pfam" id="PF00501">
    <property type="entry name" value="AMP-binding"/>
    <property type="match status" value="1"/>
</dbReference>
<evidence type="ECO:0000256" key="9">
    <source>
        <dbReference type="ARBA" id="ARBA00022842"/>
    </source>
</evidence>
<dbReference type="Proteomes" id="UP000243807">
    <property type="component" value="Chromosome"/>
</dbReference>
<dbReference type="Gene3D" id="3.40.50.12780">
    <property type="entry name" value="N-terminal domain of ligase-like"/>
    <property type="match status" value="1"/>
</dbReference>
<dbReference type="CDD" id="cd05936">
    <property type="entry name" value="FC-FACS_FadD_like"/>
    <property type="match status" value="1"/>
</dbReference>
<keyword evidence="6" id="KW-0547">Nucleotide-binding</keyword>
<feature type="compositionally biased region" description="Basic and acidic residues" evidence="15">
    <location>
        <begin position="562"/>
        <end position="579"/>
    </location>
</feature>
<evidence type="ECO:0000313" key="19">
    <source>
        <dbReference type="Proteomes" id="UP000243807"/>
    </source>
</evidence>
<comment type="cofactor">
    <cofactor evidence="1">
        <name>Mg(2+)</name>
        <dbReference type="ChEBI" id="CHEBI:18420"/>
    </cofactor>
</comment>
<dbReference type="PROSITE" id="PS00455">
    <property type="entry name" value="AMP_BINDING"/>
    <property type="match status" value="1"/>
</dbReference>
<dbReference type="GO" id="GO:0004467">
    <property type="term" value="F:long-chain fatty acid-CoA ligase activity"/>
    <property type="evidence" value="ECO:0007669"/>
    <property type="project" value="UniProtKB-EC"/>
</dbReference>
<dbReference type="InterPro" id="IPR020845">
    <property type="entry name" value="AMP-binding_CS"/>
</dbReference>
<dbReference type="EMBL" id="CP019434">
    <property type="protein sequence ID" value="APZ42191.1"/>
    <property type="molecule type" value="Genomic_DNA"/>
</dbReference>
<dbReference type="FunFam" id="3.40.50.12780:FF:000003">
    <property type="entry name" value="Long-chain-fatty-acid--CoA ligase FadD"/>
    <property type="match status" value="1"/>
</dbReference>
<name>A0A1P8UED1_9GAMM</name>
<evidence type="ECO:0000256" key="3">
    <source>
        <dbReference type="ARBA" id="ARBA00005005"/>
    </source>
</evidence>
<dbReference type="PANTHER" id="PTHR43767">
    <property type="entry name" value="LONG-CHAIN-FATTY-ACID--COA LIGASE"/>
    <property type="match status" value="1"/>
</dbReference>
<dbReference type="InterPro" id="IPR045851">
    <property type="entry name" value="AMP-bd_C_sf"/>
</dbReference>
<dbReference type="RefSeq" id="WP_076835650.1">
    <property type="nucleotide sequence ID" value="NZ_CP019434.1"/>
</dbReference>
<dbReference type="InterPro" id="IPR025110">
    <property type="entry name" value="AMP-bd_C"/>
</dbReference>
<evidence type="ECO:0000313" key="18">
    <source>
        <dbReference type="EMBL" id="APZ42191.1"/>
    </source>
</evidence>
<evidence type="ECO:0000256" key="4">
    <source>
        <dbReference type="ARBA" id="ARBA00006432"/>
    </source>
</evidence>
<evidence type="ECO:0000256" key="1">
    <source>
        <dbReference type="ARBA" id="ARBA00001946"/>
    </source>
</evidence>
<evidence type="ECO:0000256" key="15">
    <source>
        <dbReference type="SAM" id="MobiDB-lite"/>
    </source>
</evidence>
<comment type="similarity">
    <text evidence="4">Belongs to the ATP-dependent AMP-binding enzyme family.</text>
</comment>
<proteinExistence type="inferred from homology"/>
<evidence type="ECO:0000256" key="5">
    <source>
        <dbReference type="ARBA" id="ARBA00022598"/>
    </source>
</evidence>
<dbReference type="AlphaFoldDB" id="A0A1P8UED1"/>
<keyword evidence="9" id="KW-0460">Magnesium</keyword>
<evidence type="ECO:0000259" key="17">
    <source>
        <dbReference type="Pfam" id="PF13193"/>
    </source>
</evidence>
<dbReference type="EC" id="6.2.1.3" evidence="12"/>
<evidence type="ECO:0000256" key="10">
    <source>
        <dbReference type="ARBA" id="ARBA00023098"/>
    </source>
</evidence>
<evidence type="ECO:0000256" key="14">
    <source>
        <dbReference type="ARBA" id="ARBA00042773"/>
    </source>
</evidence>
<accession>A0A1P8UED1</accession>
<evidence type="ECO:0000256" key="6">
    <source>
        <dbReference type="ARBA" id="ARBA00022741"/>
    </source>
</evidence>
<evidence type="ECO:0000256" key="8">
    <source>
        <dbReference type="ARBA" id="ARBA00022840"/>
    </source>
</evidence>
<protein>
    <recommendedName>
        <fullName evidence="13">Long-chain-fatty-acid--CoA ligase</fullName>
        <ecNumber evidence="12">6.2.1.3</ecNumber>
    </recommendedName>
    <alternativeName>
        <fullName evidence="14">Long-chain acyl-CoA synthetase</fullName>
    </alternativeName>
</protein>
<dbReference type="InterPro" id="IPR050237">
    <property type="entry name" value="ATP-dep_AMP-bd_enzyme"/>
</dbReference>
<comment type="subcellular location">
    <subcellularLocation>
        <location evidence="2">Membrane</location>
        <topology evidence="2">Peripheral membrane protein</topology>
    </subcellularLocation>
</comment>
<keyword evidence="10" id="KW-0443">Lipid metabolism</keyword>
<dbReference type="PANTHER" id="PTHR43767:SF8">
    <property type="entry name" value="LONG-CHAIN-FATTY-ACID--COA LIGASE"/>
    <property type="match status" value="1"/>
</dbReference>
<organism evidence="18 19">
    <name type="scientific">Acidihalobacter ferrooxydans</name>
    <dbReference type="NCBI Taxonomy" id="1765967"/>
    <lineage>
        <taxon>Bacteria</taxon>
        <taxon>Pseudomonadati</taxon>
        <taxon>Pseudomonadota</taxon>
        <taxon>Gammaproteobacteria</taxon>
        <taxon>Chromatiales</taxon>
        <taxon>Ectothiorhodospiraceae</taxon>
        <taxon>Acidihalobacter</taxon>
    </lineage>
</organism>
<comment type="pathway">
    <text evidence="3">Lipid metabolism; fatty acid beta-oxidation.</text>
</comment>
<dbReference type="OrthoDB" id="9803968at2"/>
<keyword evidence="5 18" id="KW-0436">Ligase</keyword>
<dbReference type="Gene3D" id="3.30.300.30">
    <property type="match status" value="1"/>
</dbReference>
<keyword evidence="7" id="KW-0276">Fatty acid metabolism</keyword>
<keyword evidence="11" id="KW-0472">Membrane</keyword>
<dbReference type="SUPFAM" id="SSF56801">
    <property type="entry name" value="Acetyl-CoA synthetase-like"/>
    <property type="match status" value="1"/>
</dbReference>
<reference evidence="18 19" key="1">
    <citation type="submission" date="2017-01" db="EMBL/GenBank/DDBJ databases">
        <title>Draft sequence of Acidihalobacter ferrooxidans strain DSM 14175 (strain V8).</title>
        <authorList>
            <person name="Khaleque H.N."/>
            <person name="Ramsay J.P."/>
            <person name="Murphy R.J.T."/>
            <person name="Kaksonen A.H."/>
            <person name="Boxall N.J."/>
            <person name="Watkin E.L.J."/>
        </authorList>
    </citation>
    <scope>NUCLEOTIDE SEQUENCE [LARGE SCALE GENOMIC DNA]</scope>
    <source>
        <strain evidence="18 19">V8</strain>
    </source>
</reference>
<keyword evidence="8" id="KW-0067">ATP-binding</keyword>
<feature type="region of interest" description="Disordered" evidence="15">
    <location>
        <begin position="554"/>
        <end position="579"/>
    </location>
</feature>
<feature type="domain" description="AMP-dependent synthetase/ligase" evidence="16">
    <location>
        <begin position="30"/>
        <end position="420"/>
    </location>
</feature>
<evidence type="ECO:0000256" key="13">
    <source>
        <dbReference type="ARBA" id="ARBA00039545"/>
    </source>
</evidence>
<evidence type="ECO:0000256" key="12">
    <source>
        <dbReference type="ARBA" id="ARBA00026121"/>
    </source>
</evidence>
<dbReference type="KEGG" id="afy:BW247_03025"/>
<evidence type="ECO:0000256" key="7">
    <source>
        <dbReference type="ARBA" id="ARBA00022832"/>
    </source>
</evidence>
<dbReference type="STRING" id="1765967.BW247_03025"/>
<dbReference type="GO" id="GO:0016020">
    <property type="term" value="C:membrane"/>
    <property type="evidence" value="ECO:0007669"/>
    <property type="project" value="UniProtKB-SubCell"/>
</dbReference>
<sequence length="579" mass="63282">MTQHPWYASYDPQVPHTVDIDSFASIVDVFERSCAEYADRPAFTNMGVQLGYAELDRLSRDFAAWLQHGAGLARGDRVALMMPNVLQYPVALYGALRAGCVVVNVNPLYTPRELEHQLRDSGAKVIVLLDTCAHTLEQVRERGALEQIVLTHLGDLFAFPKSVLVNAAIKYVKKRVPAWSLDGVVWFKTALRAGARETYVRPALTHADLAFLQYTGGTTGRAKGAMLSHGNMVANILQASAWITAGLRAERPVVVTALPLYHIFSLTANCFVFMHVGGENLLITDPRDCKGFVRTLARSQFTAITGVNTLFKALMDTEGFERIDFSRLEVALGGGMAVQQPVAERWKALTGKPLIEAYGLTETSPAACINPLSLHDYNGCIGLPVSSTEVAIMDETGHELPVDTLGEICVRGPQVTAGYWNQPEETAATFFPGGWLRTGDVGSMDARGFVKLADRIKDMVVVSGFNVYPNEVEAVLVEHPGVAEAAVVGVPSADSGEALKAFVVRRDPDLTAEALIAHCRTELTGYKVPKLIEFRDDLPKTNVGKILRRALRDMPESASQPMRHERLAQAGADRRRAAR</sequence>
<dbReference type="InterPro" id="IPR000873">
    <property type="entry name" value="AMP-dep_synth/lig_dom"/>
</dbReference>
<evidence type="ECO:0000256" key="2">
    <source>
        <dbReference type="ARBA" id="ARBA00004170"/>
    </source>
</evidence>
<gene>
    <name evidence="18" type="ORF">BW247_03025</name>
</gene>
<evidence type="ECO:0000256" key="11">
    <source>
        <dbReference type="ARBA" id="ARBA00023136"/>
    </source>
</evidence>
<dbReference type="FunFam" id="3.30.300.30:FF:000006">
    <property type="entry name" value="Long-chain-fatty-acid--CoA ligase FadD"/>
    <property type="match status" value="1"/>
</dbReference>
<keyword evidence="19" id="KW-1185">Reference proteome</keyword>